<feature type="binding site" evidence="9 12">
    <location>
        <begin position="175"/>
        <end position="176"/>
    </location>
    <ligand>
        <name>substrate</name>
    </ligand>
</feature>
<dbReference type="InterPro" id="IPR005995">
    <property type="entry name" value="Pgm_bpd_ind"/>
</dbReference>
<comment type="pathway">
    <text evidence="3 9">Carbohydrate degradation; glycolysis; pyruvate from D-glyceraldehyde 3-phosphate: step 3/5.</text>
</comment>
<evidence type="ECO:0000313" key="17">
    <source>
        <dbReference type="Proteomes" id="UP000217507"/>
    </source>
</evidence>
<dbReference type="Pfam" id="PF01676">
    <property type="entry name" value="Metalloenzyme"/>
    <property type="match status" value="1"/>
</dbReference>
<comment type="function">
    <text evidence="2 9">Catalyzes the interconversion of 2-phosphoglycerate and 3-phosphoglycerate.</text>
</comment>
<feature type="binding site" evidence="9 12">
    <location>
        <position position="207"/>
    </location>
    <ligand>
        <name>substrate</name>
    </ligand>
</feature>
<feature type="binding site" evidence="9 12">
    <location>
        <position position="350"/>
    </location>
    <ligand>
        <name>substrate</name>
    </ligand>
</feature>
<dbReference type="InterPro" id="IPR036646">
    <property type="entry name" value="PGAM_B_sf"/>
</dbReference>
<comment type="similarity">
    <text evidence="4 9">Belongs to the BPG-independent phosphoglycerate mutase family.</text>
</comment>
<evidence type="ECO:0000259" key="14">
    <source>
        <dbReference type="Pfam" id="PF01676"/>
    </source>
</evidence>
<reference evidence="16 17" key="1">
    <citation type="submission" date="2017-06" db="EMBL/GenBank/DDBJ databases">
        <title>Genome sequencing of cyanobaciteial culture collection at National Institute for Environmental Studies (NIES).</title>
        <authorList>
            <person name="Hirose Y."/>
            <person name="Shimura Y."/>
            <person name="Fujisawa T."/>
            <person name="Nakamura Y."/>
            <person name="Kawachi M."/>
        </authorList>
    </citation>
    <scope>NUCLEOTIDE SEQUENCE [LARGE SCALE GENOMIC DNA]</scope>
    <source>
        <strain evidence="16 17">NIES-23</strain>
    </source>
</reference>
<dbReference type="GO" id="GO:0006007">
    <property type="term" value="P:glucose catabolic process"/>
    <property type="evidence" value="ECO:0007669"/>
    <property type="project" value="InterPro"/>
</dbReference>
<dbReference type="Proteomes" id="UP000217507">
    <property type="component" value="Chromosome"/>
</dbReference>
<feature type="binding site" evidence="9 13">
    <location>
        <position position="476"/>
    </location>
    <ligand>
        <name>Mn(2+)</name>
        <dbReference type="ChEBI" id="CHEBI:29035"/>
        <label>1</label>
    </ligand>
</feature>
<evidence type="ECO:0000256" key="13">
    <source>
        <dbReference type="PIRSR" id="PIRSR001492-3"/>
    </source>
</evidence>
<dbReference type="GO" id="GO:0004619">
    <property type="term" value="F:phosphoglycerate mutase activity"/>
    <property type="evidence" value="ECO:0007669"/>
    <property type="project" value="UniProtKB-UniRule"/>
</dbReference>
<keyword evidence="7 9" id="KW-0464">Manganese</keyword>
<dbReference type="InterPro" id="IPR011258">
    <property type="entry name" value="BPG-indep_PGM_N"/>
</dbReference>
<feature type="domain" description="Metalloenzyme" evidence="14">
    <location>
        <begin position="27"/>
        <end position="522"/>
    </location>
</feature>
<evidence type="ECO:0000256" key="7">
    <source>
        <dbReference type="ARBA" id="ARBA00023211"/>
    </source>
</evidence>
<feature type="active site" description="Phosphoserine intermediate" evidence="9 11">
    <location>
        <position position="84"/>
    </location>
</feature>
<evidence type="ECO:0000256" key="10">
    <source>
        <dbReference type="NCBIfam" id="TIGR01307"/>
    </source>
</evidence>
<comment type="cofactor">
    <cofactor evidence="9">
        <name>Mn(2+)</name>
        <dbReference type="ChEBI" id="CHEBI:29035"/>
    </cofactor>
    <text evidence="9">Binds 2 manganese ions per subunit.</text>
</comment>
<dbReference type="UniPathway" id="UPA00109">
    <property type="reaction ID" value="UER00186"/>
</dbReference>
<dbReference type="CDD" id="cd16010">
    <property type="entry name" value="iPGM"/>
    <property type="match status" value="1"/>
</dbReference>
<dbReference type="GO" id="GO:0006096">
    <property type="term" value="P:glycolytic process"/>
    <property type="evidence" value="ECO:0007669"/>
    <property type="project" value="UniProtKB-UniRule"/>
</dbReference>
<feature type="binding site" evidence="9 13">
    <location>
        <position position="459"/>
    </location>
    <ligand>
        <name>Mn(2+)</name>
        <dbReference type="ChEBI" id="CHEBI:29035"/>
        <label>2</label>
    </ligand>
</feature>
<comment type="subunit">
    <text evidence="9">Monomer.</text>
</comment>
<evidence type="ECO:0000313" key="16">
    <source>
        <dbReference type="EMBL" id="BAY69805.1"/>
    </source>
</evidence>
<feature type="binding site" evidence="9 13">
    <location>
        <position position="458"/>
    </location>
    <ligand>
        <name>Mn(2+)</name>
        <dbReference type="ChEBI" id="CHEBI:29035"/>
        <label>2</label>
    </ligand>
</feature>
<evidence type="ECO:0000259" key="15">
    <source>
        <dbReference type="Pfam" id="PF06415"/>
    </source>
</evidence>
<keyword evidence="6 9" id="KW-0324">Glycolysis</keyword>
<dbReference type="SUPFAM" id="SSF53649">
    <property type="entry name" value="Alkaline phosphatase-like"/>
    <property type="match status" value="1"/>
</dbReference>
<feature type="binding site" evidence="9 13">
    <location>
        <position position="421"/>
    </location>
    <ligand>
        <name>Mn(2+)</name>
        <dbReference type="ChEBI" id="CHEBI:29035"/>
        <label>1</label>
    </ligand>
</feature>
<keyword evidence="5 9" id="KW-0479">Metal-binding</keyword>
<dbReference type="EC" id="5.4.2.12" evidence="9 10"/>
<comment type="catalytic activity">
    <reaction evidence="1 9">
        <text>(2R)-2-phosphoglycerate = (2R)-3-phosphoglycerate</text>
        <dbReference type="Rhea" id="RHEA:15901"/>
        <dbReference type="ChEBI" id="CHEBI:58272"/>
        <dbReference type="ChEBI" id="CHEBI:58289"/>
        <dbReference type="EC" id="5.4.2.12"/>
    </reaction>
</comment>
<accession>A0A1Z4KLG2</accession>
<evidence type="ECO:0000256" key="4">
    <source>
        <dbReference type="ARBA" id="ARBA00008819"/>
    </source>
</evidence>
<feature type="domain" description="BPG-independent PGAM N-terminal" evidence="15">
    <location>
        <begin position="104"/>
        <end position="313"/>
    </location>
</feature>
<dbReference type="EMBL" id="AP018216">
    <property type="protein sequence ID" value="BAY69805.1"/>
    <property type="molecule type" value="Genomic_DNA"/>
</dbReference>
<dbReference type="PIRSF" id="PIRSF001492">
    <property type="entry name" value="IPGAM"/>
    <property type="match status" value="1"/>
</dbReference>
<dbReference type="NCBIfam" id="TIGR01307">
    <property type="entry name" value="pgm_bpd_ind"/>
    <property type="match status" value="1"/>
</dbReference>
<evidence type="ECO:0000256" key="2">
    <source>
        <dbReference type="ARBA" id="ARBA00002315"/>
    </source>
</evidence>
<evidence type="ECO:0000256" key="12">
    <source>
        <dbReference type="PIRSR" id="PIRSR001492-2"/>
    </source>
</evidence>
<dbReference type="InterPro" id="IPR006124">
    <property type="entry name" value="Metalloenzyme"/>
</dbReference>
<dbReference type="Gene3D" id="3.40.1450.10">
    <property type="entry name" value="BPG-independent phosphoglycerate mutase, domain B"/>
    <property type="match status" value="1"/>
</dbReference>
<organism evidence="16 17">
    <name type="scientific">Trichormus variabilis NIES-23</name>
    <dbReference type="NCBI Taxonomy" id="1973479"/>
    <lineage>
        <taxon>Bacteria</taxon>
        <taxon>Bacillati</taxon>
        <taxon>Cyanobacteriota</taxon>
        <taxon>Cyanophyceae</taxon>
        <taxon>Nostocales</taxon>
        <taxon>Nostocaceae</taxon>
        <taxon>Trichormus</taxon>
    </lineage>
</organism>
<dbReference type="PANTHER" id="PTHR31637:SF0">
    <property type="entry name" value="2,3-BISPHOSPHOGLYCERATE-INDEPENDENT PHOSPHOGLYCERATE MUTASE"/>
    <property type="match status" value="1"/>
</dbReference>
<proteinExistence type="inferred from homology"/>
<dbReference type="InterPro" id="IPR017850">
    <property type="entry name" value="Alkaline_phosphatase_core_sf"/>
</dbReference>
<evidence type="ECO:0000256" key="8">
    <source>
        <dbReference type="ARBA" id="ARBA00023235"/>
    </source>
</evidence>
<keyword evidence="8 9" id="KW-0413">Isomerase</keyword>
<feature type="binding site" evidence="9 13">
    <location>
        <position position="84"/>
    </location>
    <ligand>
        <name>Mn(2+)</name>
        <dbReference type="ChEBI" id="CHEBI:29035"/>
        <label>2</label>
    </ligand>
</feature>
<dbReference type="FunFam" id="3.40.1450.10:FF:000002">
    <property type="entry name" value="2,3-bisphosphoglycerate-independent phosphoglycerate mutase"/>
    <property type="match status" value="1"/>
</dbReference>
<feature type="binding site" evidence="9 12">
    <location>
        <position position="213"/>
    </location>
    <ligand>
        <name>substrate</name>
    </ligand>
</feature>
<dbReference type="SUPFAM" id="SSF64158">
    <property type="entry name" value="2,3-Bisphosphoglycerate-independent phosphoglycerate mutase, substrate-binding domain"/>
    <property type="match status" value="1"/>
</dbReference>
<feature type="binding site" evidence="9 13">
    <location>
        <position position="34"/>
    </location>
    <ligand>
        <name>Mn(2+)</name>
        <dbReference type="ChEBI" id="CHEBI:29035"/>
        <label>2</label>
    </ligand>
</feature>
<name>A0A1Z4KLG2_ANAVA</name>
<dbReference type="PANTHER" id="PTHR31637">
    <property type="entry name" value="2,3-BISPHOSPHOGLYCERATE-INDEPENDENT PHOSPHOGLYCERATE MUTASE"/>
    <property type="match status" value="1"/>
</dbReference>
<dbReference type="Gene3D" id="3.40.720.10">
    <property type="entry name" value="Alkaline Phosphatase, subunit A"/>
    <property type="match status" value="1"/>
</dbReference>
<evidence type="ECO:0000256" key="5">
    <source>
        <dbReference type="ARBA" id="ARBA00022723"/>
    </source>
</evidence>
<dbReference type="AlphaFoldDB" id="A0A1Z4KLG2"/>
<feature type="binding site" evidence="9 13">
    <location>
        <position position="417"/>
    </location>
    <ligand>
        <name>Mn(2+)</name>
        <dbReference type="ChEBI" id="CHEBI:29035"/>
        <label>1</label>
    </ligand>
</feature>
<dbReference type="GO" id="GO:0030145">
    <property type="term" value="F:manganese ion binding"/>
    <property type="evidence" value="ECO:0007669"/>
    <property type="project" value="UniProtKB-UniRule"/>
</dbReference>
<sequence length="552" mass="59708">MTGSSGIIRVLQKVKGNFIMTKAPVAPVVLVILDGWGYCEETRGNAIAAAKTPVMESLWTAYPHTLIHTSGKAVGLPEGQMGNSEVGHLNIGAGRVVPQELVRISDAVEDGSILSNSALVKICQEVRNRNGKLHLVGLCSEGGVHSHITHLFGLLDLAKEQRISEVCIHAITDGRDTAPTDGINAISALEDYINHVGIGRIVTVSGRYYAMDRDRRWDRVQRAYDVMTQDGVGDGRKAVDVLQASYAEGVNDEFIVPVRIAPGTVEPGDGVIFFNFRPDRSRQLTQAFVSPEFTGFARQQIKPLSFVTFTQYDSDLSVSVAFEPQNLTNILGEVIANQGLNQFRTAETEKYAHVTYFFNGGLEEPFAGEDRELVSSPMVATYDKAPAMSATAVTDTAIAAIQKGIYSLIVINYANPDMVGHTGQIEPTIKAIETVDRCLGRLLEGVSKAGGTTIITADHGNAEYMLDEAGNSWTAHTTNPVPLILVEGEKVKIPGYGTNVELRSDGKLADIAPTILDILQLPQPPEMTGRSLLQPAEYEVELSRTPIPVGLN</sequence>
<evidence type="ECO:0000256" key="3">
    <source>
        <dbReference type="ARBA" id="ARBA00004798"/>
    </source>
</evidence>
<dbReference type="Pfam" id="PF06415">
    <property type="entry name" value="iPGM_N"/>
    <property type="match status" value="1"/>
</dbReference>
<feature type="binding site" evidence="9 12">
    <location>
        <position position="145"/>
    </location>
    <ligand>
        <name>substrate</name>
    </ligand>
</feature>
<dbReference type="HAMAP" id="MF_01038">
    <property type="entry name" value="GpmI"/>
    <property type="match status" value="1"/>
</dbReference>
<evidence type="ECO:0000256" key="1">
    <source>
        <dbReference type="ARBA" id="ARBA00000370"/>
    </source>
</evidence>
<feature type="binding site" evidence="9 12">
    <location>
        <begin position="277"/>
        <end position="280"/>
    </location>
    <ligand>
        <name>substrate</name>
    </ligand>
</feature>
<dbReference type="GO" id="GO:0005829">
    <property type="term" value="C:cytosol"/>
    <property type="evidence" value="ECO:0007669"/>
    <property type="project" value="TreeGrafter"/>
</dbReference>
<evidence type="ECO:0000256" key="11">
    <source>
        <dbReference type="PIRSR" id="PIRSR001492-1"/>
    </source>
</evidence>
<protein>
    <recommendedName>
        <fullName evidence="9 10">2,3-bisphosphoglycerate-independent phosphoglycerate mutase</fullName>
        <shortName evidence="9">BPG-independent PGAM</shortName>
        <shortName evidence="9">Phosphoglyceromutase</shortName>
        <shortName evidence="9">iPGM</shortName>
        <ecNumber evidence="9 10">5.4.2.12</ecNumber>
    </recommendedName>
</protein>
<evidence type="ECO:0000256" key="6">
    <source>
        <dbReference type="ARBA" id="ARBA00023152"/>
    </source>
</evidence>
<evidence type="ECO:0000256" key="9">
    <source>
        <dbReference type="HAMAP-Rule" id="MF_01038"/>
    </source>
</evidence>
<gene>
    <name evidence="9" type="primary">gpmI</name>
    <name evidence="16" type="ORF">NIES23_26050</name>
</gene>